<reference evidence="1" key="1">
    <citation type="journal article" date="2014" name="Front. Microbiol.">
        <title>High frequency of phylogenetically diverse reductive dehalogenase-homologous genes in deep subseafloor sedimentary metagenomes.</title>
        <authorList>
            <person name="Kawai M."/>
            <person name="Futagami T."/>
            <person name="Toyoda A."/>
            <person name="Takaki Y."/>
            <person name="Nishi S."/>
            <person name="Hori S."/>
            <person name="Arai W."/>
            <person name="Tsubouchi T."/>
            <person name="Morono Y."/>
            <person name="Uchiyama I."/>
            <person name="Ito T."/>
            <person name="Fujiyama A."/>
            <person name="Inagaki F."/>
            <person name="Takami H."/>
        </authorList>
    </citation>
    <scope>NUCLEOTIDE SEQUENCE</scope>
    <source>
        <strain evidence="1">Expedition CK06-06</strain>
    </source>
</reference>
<dbReference type="AlphaFoldDB" id="X0YB24"/>
<dbReference type="EMBL" id="BARS01053687">
    <property type="protein sequence ID" value="GAG53019.1"/>
    <property type="molecule type" value="Genomic_DNA"/>
</dbReference>
<comment type="caution">
    <text evidence="1">The sequence shown here is derived from an EMBL/GenBank/DDBJ whole genome shotgun (WGS) entry which is preliminary data.</text>
</comment>
<protein>
    <submittedName>
        <fullName evidence="1">Uncharacterized protein</fullName>
    </submittedName>
</protein>
<gene>
    <name evidence="1" type="ORF">S01H1_79614</name>
</gene>
<proteinExistence type="predicted"/>
<organism evidence="1">
    <name type="scientific">marine sediment metagenome</name>
    <dbReference type="NCBI Taxonomy" id="412755"/>
    <lineage>
        <taxon>unclassified sequences</taxon>
        <taxon>metagenomes</taxon>
        <taxon>ecological metagenomes</taxon>
    </lineage>
</organism>
<accession>X0YB24</accession>
<feature type="non-terminal residue" evidence="1">
    <location>
        <position position="134"/>
    </location>
</feature>
<name>X0YB24_9ZZZZ</name>
<evidence type="ECO:0000313" key="1">
    <source>
        <dbReference type="EMBL" id="GAG53019.1"/>
    </source>
</evidence>
<sequence>MRSLGTSAKLAGAITVFLGWPLAVVAGPRSVVGKKAPMLTVKIVAGARAGQSYCLTCDAAGKPLAVTFVDAANDMVADYAREFDKLAARHKKAKLSTAIVFLGDQAADEARLKEIAETRKLRYVSLAVLTKPEE</sequence>